<organism evidence="2 3">
    <name type="scientific">Corynebacterium guangdongense</name>
    <dbReference type="NCBI Taxonomy" id="1783348"/>
    <lineage>
        <taxon>Bacteria</taxon>
        <taxon>Bacillati</taxon>
        <taxon>Actinomycetota</taxon>
        <taxon>Actinomycetes</taxon>
        <taxon>Mycobacteriales</taxon>
        <taxon>Corynebacteriaceae</taxon>
        <taxon>Corynebacterium</taxon>
    </lineage>
</organism>
<sequence length="62" mass="6456">MLITVLGILSIVVGFLCIAGSYLAVMRKRSTALAVVLGLLALFFVTVVPVTLAVFWATTTGG</sequence>
<feature type="transmembrane region" description="Helical" evidence="1">
    <location>
        <begin position="6"/>
        <end position="25"/>
    </location>
</feature>
<evidence type="ECO:0000313" key="2">
    <source>
        <dbReference type="EMBL" id="MDR7330529.1"/>
    </source>
</evidence>
<accession>A0ABU2A012</accession>
<keyword evidence="1" id="KW-1133">Transmembrane helix</keyword>
<evidence type="ECO:0000256" key="1">
    <source>
        <dbReference type="SAM" id="Phobius"/>
    </source>
</evidence>
<dbReference type="RefSeq" id="WP_290196305.1">
    <property type="nucleotide sequence ID" value="NZ_CP047654.1"/>
</dbReference>
<proteinExistence type="predicted"/>
<feature type="transmembrane region" description="Helical" evidence="1">
    <location>
        <begin position="32"/>
        <end position="57"/>
    </location>
</feature>
<name>A0ABU2A012_9CORY</name>
<protein>
    <submittedName>
        <fullName evidence="2">Membrane protein YkgB</fullName>
    </submittedName>
</protein>
<keyword evidence="3" id="KW-1185">Reference proteome</keyword>
<keyword evidence="1" id="KW-0472">Membrane</keyword>
<evidence type="ECO:0000313" key="3">
    <source>
        <dbReference type="Proteomes" id="UP001180840"/>
    </source>
</evidence>
<dbReference type="Proteomes" id="UP001180840">
    <property type="component" value="Unassembled WGS sequence"/>
</dbReference>
<comment type="caution">
    <text evidence="2">The sequence shown here is derived from an EMBL/GenBank/DDBJ whole genome shotgun (WGS) entry which is preliminary data.</text>
</comment>
<keyword evidence="1" id="KW-0812">Transmembrane</keyword>
<reference evidence="2" key="1">
    <citation type="submission" date="2023-07" db="EMBL/GenBank/DDBJ databases">
        <title>Sequencing the genomes of 1000 actinobacteria strains.</title>
        <authorList>
            <person name="Klenk H.-P."/>
        </authorList>
    </citation>
    <scope>NUCLEOTIDE SEQUENCE</scope>
    <source>
        <strain evidence="2">DSM 107476</strain>
    </source>
</reference>
<dbReference type="EMBL" id="JAVDXZ010000001">
    <property type="protein sequence ID" value="MDR7330529.1"/>
    <property type="molecule type" value="Genomic_DNA"/>
</dbReference>
<gene>
    <name evidence="2" type="ORF">J2S39_002205</name>
</gene>